<dbReference type="AlphaFoldDB" id="A0A4Z2GBB6"/>
<dbReference type="EMBL" id="SRLO01000633">
    <property type="protein sequence ID" value="TNN50014.1"/>
    <property type="molecule type" value="Genomic_DNA"/>
</dbReference>
<feature type="compositionally biased region" description="Basic residues" evidence="1">
    <location>
        <begin position="37"/>
        <end position="52"/>
    </location>
</feature>
<comment type="caution">
    <text evidence="2">The sequence shown here is derived from an EMBL/GenBank/DDBJ whole genome shotgun (WGS) entry which is preliminary data.</text>
</comment>
<accession>A0A4Z2GBB6</accession>
<sequence>MEGAHPLSSAVISPFRSRRPPEPRTGSAGFTGGQKKTGSHRRVGVRGRKGGRKGNEMEGGREGGRFKRDGRKREEKSGENFWRPVIPRQWNALEQIKNNSLTYGVTKQPET</sequence>
<organism evidence="2 3">
    <name type="scientific">Liparis tanakae</name>
    <name type="common">Tanaka's snailfish</name>
    <dbReference type="NCBI Taxonomy" id="230148"/>
    <lineage>
        <taxon>Eukaryota</taxon>
        <taxon>Metazoa</taxon>
        <taxon>Chordata</taxon>
        <taxon>Craniata</taxon>
        <taxon>Vertebrata</taxon>
        <taxon>Euteleostomi</taxon>
        <taxon>Actinopterygii</taxon>
        <taxon>Neopterygii</taxon>
        <taxon>Teleostei</taxon>
        <taxon>Neoteleostei</taxon>
        <taxon>Acanthomorphata</taxon>
        <taxon>Eupercaria</taxon>
        <taxon>Perciformes</taxon>
        <taxon>Cottioidei</taxon>
        <taxon>Cottales</taxon>
        <taxon>Liparidae</taxon>
        <taxon>Liparis</taxon>
    </lineage>
</organism>
<evidence type="ECO:0000256" key="1">
    <source>
        <dbReference type="SAM" id="MobiDB-lite"/>
    </source>
</evidence>
<gene>
    <name evidence="2" type="ORF">EYF80_039755</name>
</gene>
<dbReference type="Proteomes" id="UP000314294">
    <property type="component" value="Unassembled WGS sequence"/>
</dbReference>
<proteinExistence type="predicted"/>
<keyword evidence="3" id="KW-1185">Reference proteome</keyword>
<evidence type="ECO:0000313" key="2">
    <source>
        <dbReference type="EMBL" id="TNN50014.1"/>
    </source>
</evidence>
<name>A0A4Z2GBB6_9TELE</name>
<reference evidence="2 3" key="1">
    <citation type="submission" date="2019-03" db="EMBL/GenBank/DDBJ databases">
        <title>First draft genome of Liparis tanakae, snailfish: a comprehensive survey of snailfish specific genes.</title>
        <authorList>
            <person name="Kim W."/>
            <person name="Song I."/>
            <person name="Jeong J.-H."/>
            <person name="Kim D."/>
            <person name="Kim S."/>
            <person name="Ryu S."/>
            <person name="Song J.Y."/>
            <person name="Lee S.K."/>
        </authorList>
    </citation>
    <scope>NUCLEOTIDE SEQUENCE [LARGE SCALE GENOMIC DNA]</scope>
    <source>
        <tissue evidence="2">Muscle</tissue>
    </source>
</reference>
<feature type="region of interest" description="Disordered" evidence="1">
    <location>
        <begin position="1"/>
        <end position="81"/>
    </location>
</feature>
<evidence type="ECO:0000313" key="3">
    <source>
        <dbReference type="Proteomes" id="UP000314294"/>
    </source>
</evidence>
<protein>
    <submittedName>
        <fullName evidence="2">Uncharacterized protein</fullName>
    </submittedName>
</protein>
<feature type="compositionally biased region" description="Basic and acidic residues" evidence="1">
    <location>
        <begin position="53"/>
        <end position="78"/>
    </location>
</feature>